<protein>
    <submittedName>
        <fullName evidence="1">Uncharacterized protein</fullName>
    </submittedName>
</protein>
<dbReference type="EMBL" id="CP002961">
    <property type="protein sequence ID" value="AFK05336.1"/>
    <property type="molecule type" value="Genomic_DNA"/>
</dbReference>
<keyword evidence="2" id="KW-1185">Reference proteome</keyword>
<evidence type="ECO:0000313" key="2">
    <source>
        <dbReference type="Proteomes" id="UP000002875"/>
    </source>
</evidence>
<proteinExistence type="predicted"/>
<evidence type="ECO:0000313" key="1">
    <source>
        <dbReference type="EMBL" id="AFK05336.1"/>
    </source>
</evidence>
<reference evidence="1 2" key="1">
    <citation type="submission" date="2011-07" db="EMBL/GenBank/DDBJ databases">
        <title>The complete genome of chromosome of Emticicia oligotrophica DSM 17448.</title>
        <authorList>
            <consortium name="US DOE Joint Genome Institute (JGI-PGF)"/>
            <person name="Lucas S."/>
            <person name="Han J."/>
            <person name="Lapidus A."/>
            <person name="Bruce D."/>
            <person name="Goodwin L."/>
            <person name="Pitluck S."/>
            <person name="Peters L."/>
            <person name="Kyrpides N."/>
            <person name="Mavromatis K."/>
            <person name="Ivanova N."/>
            <person name="Ovchinnikova G."/>
            <person name="Teshima H."/>
            <person name="Detter J.C."/>
            <person name="Tapia R."/>
            <person name="Han C."/>
            <person name="Land M."/>
            <person name="Hauser L."/>
            <person name="Markowitz V."/>
            <person name="Cheng J.-F."/>
            <person name="Hugenholtz P."/>
            <person name="Woyke T."/>
            <person name="Wu D."/>
            <person name="Tindall B."/>
            <person name="Pomrenke H."/>
            <person name="Brambilla E."/>
            <person name="Klenk H.-P."/>
            <person name="Eisen J.A."/>
        </authorList>
    </citation>
    <scope>NUCLEOTIDE SEQUENCE [LARGE SCALE GENOMIC DNA]</scope>
    <source>
        <strain evidence="1 2">DSM 17448</strain>
    </source>
</reference>
<accession>A0ABM5N725</accession>
<dbReference type="RefSeq" id="WP_015031024.1">
    <property type="nucleotide sequence ID" value="NC_018748.1"/>
</dbReference>
<organism evidence="1 2">
    <name type="scientific">Emticicia oligotrophica (strain DSM 17448 / CIP 109782 / MTCC 6937 / GPTSA100-15)</name>
    <dbReference type="NCBI Taxonomy" id="929562"/>
    <lineage>
        <taxon>Bacteria</taxon>
        <taxon>Pseudomonadati</taxon>
        <taxon>Bacteroidota</taxon>
        <taxon>Cytophagia</taxon>
        <taxon>Cytophagales</taxon>
        <taxon>Leadbetterellaceae</taxon>
        <taxon>Emticicia</taxon>
    </lineage>
</organism>
<gene>
    <name evidence="1" type="ordered locus">Emtol_4212</name>
</gene>
<sequence>MIRSILTFITLTLLPINKWRAGSAYALEGNIYTLSCFVSGPSNEWTYNEKLNIINKLNESTQWITQQANKEGISTQFEGGNFGLKQDIKMDIASGTASGNEAVDLVSKVLQQVGYKNPLVFDSWVKKNTKCTNAHVIIFMKGKGNGYAMPYKDDMDKEKYFVEGAILYEKYLNNSDLASASIAHEILHLYGGWDLYKTFSQTKDREEKAKELFPNSIMLRTSYNIKELEIDEVTKWLIGWNKKPKEWYEWFRPKGE</sequence>
<name>A0ABM5N725_EMTOG</name>
<dbReference type="Proteomes" id="UP000002875">
    <property type="component" value="Chromosome"/>
</dbReference>